<protein>
    <submittedName>
        <fullName evidence="1">Uncharacterized protein</fullName>
    </submittedName>
</protein>
<evidence type="ECO:0000313" key="1">
    <source>
        <dbReference type="EMBL" id="KAJ8668926.1"/>
    </source>
</evidence>
<gene>
    <name evidence="1" type="ORF">QAD02_000185</name>
</gene>
<name>A0ACC2NDE1_9HYME</name>
<reference evidence="1" key="1">
    <citation type="submission" date="2023-04" db="EMBL/GenBank/DDBJ databases">
        <title>A chromosome-level genome assembly of the parasitoid wasp Eretmocerus hayati.</title>
        <authorList>
            <person name="Zhong Y."/>
            <person name="Liu S."/>
            <person name="Liu Y."/>
        </authorList>
    </citation>
    <scope>NUCLEOTIDE SEQUENCE</scope>
    <source>
        <strain evidence="1">ZJU_SS_LIU_2023</strain>
    </source>
</reference>
<accession>A0ACC2NDE1</accession>
<organism evidence="1 2">
    <name type="scientific">Eretmocerus hayati</name>
    <dbReference type="NCBI Taxonomy" id="131215"/>
    <lineage>
        <taxon>Eukaryota</taxon>
        <taxon>Metazoa</taxon>
        <taxon>Ecdysozoa</taxon>
        <taxon>Arthropoda</taxon>
        <taxon>Hexapoda</taxon>
        <taxon>Insecta</taxon>
        <taxon>Pterygota</taxon>
        <taxon>Neoptera</taxon>
        <taxon>Endopterygota</taxon>
        <taxon>Hymenoptera</taxon>
        <taxon>Apocrita</taxon>
        <taxon>Proctotrupomorpha</taxon>
        <taxon>Chalcidoidea</taxon>
        <taxon>Aphelinidae</taxon>
        <taxon>Aphelininae</taxon>
        <taxon>Eretmocerus</taxon>
    </lineage>
</organism>
<dbReference type="Proteomes" id="UP001239111">
    <property type="component" value="Chromosome 3"/>
</dbReference>
<sequence>MDISPSKSNNKLYKCSVRGCENNNRCNPDHTFHTFPNPQTDPRKTCAYISDYFGNESKVDQLSAWLYALKIKRHHKGMRVCSGHFKREDYCFPDIQYPLKRPILMKNAVPSLNLPIADESKEEISKQRLKRRLKREALKGPSDDHFENKSEVNHDHSYYLSSKDKHGAFDSSNDCLEMDLNEPVGGESVLTSGMDHSISSDQVFPCVSLCGSEEVNGNSDSLQLFLRDIFQGENLHLAHDGSEESSDNSAVLDGSDLTAGCTSAQESMTMDNSGVSDEQSFSYAGDCFPHLPQQNGICCRNATATTHYVIQQGGEQKVHQKHSGVQVDHKFSILDMLKTDMQLSSATGIETFLLLDTIVNFMKAGTDNQYETKKCTMDTRKRLIMTYLKMKQNISYRFLSIIFGSIVCEQHCARIFVESVLMLNKIMKAIALPWPSRATIRKNLPQCFEGFENTRIVLDCTEIFIQKPQNLCCRIQVYSNYKGADTIKFMTGVTPGGNVSYISKPYGGRYSDSAIFEQSGLVELLEAGDGVMVDKGFLIDEPCQMKKLCLIRPLFLTTKNNRKFSATEAILTASIAKARVHVERFNQRIKVFDILGGVYPISLVPIIGEVFNVVCGTVNLSSPIIDDDKFMGSKG</sequence>
<evidence type="ECO:0000313" key="2">
    <source>
        <dbReference type="Proteomes" id="UP001239111"/>
    </source>
</evidence>
<comment type="caution">
    <text evidence="1">The sequence shown here is derived from an EMBL/GenBank/DDBJ whole genome shotgun (WGS) entry which is preliminary data.</text>
</comment>
<keyword evidence="2" id="KW-1185">Reference proteome</keyword>
<dbReference type="EMBL" id="CM056743">
    <property type="protein sequence ID" value="KAJ8668926.1"/>
    <property type="molecule type" value="Genomic_DNA"/>
</dbReference>
<proteinExistence type="predicted"/>